<name>A0A8S9LDT8_BRACR</name>
<evidence type="ECO:0000256" key="1">
    <source>
        <dbReference type="SAM" id="MobiDB-lite"/>
    </source>
</evidence>
<sequence length="123" mass="13565">MCQSVDPRLETMSGLKSRGGYSSSLQVIASSNATTKPIVSPASPIEDRGTAIPIEDRDQVIPERLCLCATPHKKEKGKTKKLRKKARTHDELGWRPEQESYQSPEEKDAAADLGFVEAEGERL</sequence>
<feature type="region of interest" description="Disordered" evidence="1">
    <location>
        <begin position="36"/>
        <end position="56"/>
    </location>
</feature>
<protein>
    <submittedName>
        <fullName evidence="2">Uncharacterized protein</fullName>
    </submittedName>
</protein>
<comment type="caution">
    <text evidence="2">The sequence shown here is derived from an EMBL/GenBank/DDBJ whole genome shotgun (WGS) entry which is preliminary data.</text>
</comment>
<feature type="region of interest" description="Disordered" evidence="1">
    <location>
        <begin position="1"/>
        <end position="21"/>
    </location>
</feature>
<feature type="compositionally biased region" description="Basic residues" evidence="1">
    <location>
        <begin position="76"/>
        <end position="87"/>
    </location>
</feature>
<reference evidence="2" key="1">
    <citation type="submission" date="2019-12" db="EMBL/GenBank/DDBJ databases">
        <title>Genome sequencing and annotation of Brassica cretica.</title>
        <authorList>
            <person name="Studholme D.J."/>
            <person name="Sarris P.F."/>
        </authorList>
    </citation>
    <scope>NUCLEOTIDE SEQUENCE</scope>
    <source>
        <strain evidence="2">PFS-102/07</strain>
        <tissue evidence="2">Leaf</tissue>
    </source>
</reference>
<feature type="compositionally biased region" description="Basic and acidic residues" evidence="1">
    <location>
        <begin position="45"/>
        <end position="56"/>
    </location>
</feature>
<proteinExistence type="predicted"/>
<dbReference type="AlphaFoldDB" id="A0A8S9LDT8"/>
<evidence type="ECO:0000313" key="2">
    <source>
        <dbReference type="EMBL" id="KAF2603653.1"/>
    </source>
</evidence>
<gene>
    <name evidence="2" type="ORF">F2Q70_00027451</name>
</gene>
<feature type="region of interest" description="Disordered" evidence="1">
    <location>
        <begin position="76"/>
        <end position="123"/>
    </location>
</feature>
<dbReference type="EMBL" id="QGKY02000094">
    <property type="protein sequence ID" value="KAF2603653.1"/>
    <property type="molecule type" value="Genomic_DNA"/>
</dbReference>
<organism evidence="2">
    <name type="scientific">Brassica cretica</name>
    <name type="common">Mustard</name>
    <dbReference type="NCBI Taxonomy" id="69181"/>
    <lineage>
        <taxon>Eukaryota</taxon>
        <taxon>Viridiplantae</taxon>
        <taxon>Streptophyta</taxon>
        <taxon>Embryophyta</taxon>
        <taxon>Tracheophyta</taxon>
        <taxon>Spermatophyta</taxon>
        <taxon>Magnoliopsida</taxon>
        <taxon>eudicotyledons</taxon>
        <taxon>Gunneridae</taxon>
        <taxon>Pentapetalae</taxon>
        <taxon>rosids</taxon>
        <taxon>malvids</taxon>
        <taxon>Brassicales</taxon>
        <taxon>Brassicaceae</taxon>
        <taxon>Brassiceae</taxon>
        <taxon>Brassica</taxon>
    </lineage>
</organism>
<feature type="compositionally biased region" description="Basic and acidic residues" evidence="1">
    <location>
        <begin position="88"/>
        <end position="110"/>
    </location>
</feature>
<accession>A0A8S9LDT8</accession>